<name>A0AAV1Y4L4_LUPLU</name>
<proteinExistence type="predicted"/>
<evidence type="ECO:0008006" key="3">
    <source>
        <dbReference type="Google" id="ProtNLM"/>
    </source>
</evidence>
<evidence type="ECO:0000313" key="1">
    <source>
        <dbReference type="EMBL" id="CAL0328946.1"/>
    </source>
</evidence>
<dbReference type="PANTHER" id="PTHR33264:SF25">
    <property type="entry name" value="PROTEIN, PUTATIVE-RELATED"/>
    <property type="match status" value="1"/>
</dbReference>
<protein>
    <recommendedName>
        <fullName evidence="3">Transmembrane protein</fullName>
    </recommendedName>
</protein>
<keyword evidence="2" id="KW-1185">Reference proteome</keyword>
<dbReference type="Proteomes" id="UP001497480">
    <property type="component" value="Unassembled WGS sequence"/>
</dbReference>
<evidence type="ECO:0000313" key="2">
    <source>
        <dbReference type="Proteomes" id="UP001497480"/>
    </source>
</evidence>
<dbReference type="EMBL" id="CAXHTB010000021">
    <property type="protein sequence ID" value="CAL0328946.1"/>
    <property type="molecule type" value="Genomic_DNA"/>
</dbReference>
<dbReference type="AlphaFoldDB" id="A0AAV1Y4L4"/>
<accession>A0AAV1Y4L4</accession>
<gene>
    <name evidence="1" type="ORF">LLUT_LOCUS30006</name>
</gene>
<reference evidence="1 2" key="1">
    <citation type="submission" date="2024-03" db="EMBL/GenBank/DDBJ databases">
        <authorList>
            <person name="Martinez-Hernandez J."/>
        </authorList>
    </citation>
    <scope>NUCLEOTIDE SEQUENCE [LARGE SCALE GENOMIC DNA]</scope>
</reference>
<dbReference type="PANTHER" id="PTHR33264">
    <property type="entry name" value="EXPRESSED PROTEIN"/>
    <property type="match status" value="1"/>
</dbReference>
<comment type="caution">
    <text evidence="1">The sequence shown here is derived from an EMBL/GenBank/DDBJ whole genome shotgun (WGS) entry which is preliminary data.</text>
</comment>
<organism evidence="1 2">
    <name type="scientific">Lupinus luteus</name>
    <name type="common">European yellow lupine</name>
    <dbReference type="NCBI Taxonomy" id="3873"/>
    <lineage>
        <taxon>Eukaryota</taxon>
        <taxon>Viridiplantae</taxon>
        <taxon>Streptophyta</taxon>
        <taxon>Embryophyta</taxon>
        <taxon>Tracheophyta</taxon>
        <taxon>Spermatophyta</taxon>
        <taxon>Magnoliopsida</taxon>
        <taxon>eudicotyledons</taxon>
        <taxon>Gunneridae</taxon>
        <taxon>Pentapetalae</taxon>
        <taxon>rosids</taxon>
        <taxon>fabids</taxon>
        <taxon>Fabales</taxon>
        <taxon>Fabaceae</taxon>
        <taxon>Papilionoideae</taxon>
        <taxon>50 kb inversion clade</taxon>
        <taxon>genistoids sensu lato</taxon>
        <taxon>core genistoids</taxon>
        <taxon>Genisteae</taxon>
        <taxon>Lupinus</taxon>
    </lineage>
</organism>
<sequence>MAGKRTVPVKRKLRIGEVAGGTAAECAAVCCCCPCAVVHFVVMAVYTVPKGLLKKAVTKMKKRHRLLNHSASTKSEKNKNDVVLLEREKQWEEACKGMLVGPTALEEKERMEDVERENEMWARFSGTGFWRSESQRHP</sequence>